<feature type="binding site" evidence="7">
    <location>
        <position position="57"/>
    </location>
    <ligand>
        <name>Zn(2+)</name>
        <dbReference type="ChEBI" id="CHEBI:29105"/>
        <label>2</label>
    </ligand>
</feature>
<dbReference type="SMART" id="SM00849">
    <property type="entry name" value="Lactamase_B"/>
    <property type="match status" value="1"/>
</dbReference>
<proteinExistence type="inferred from homology"/>
<feature type="domain" description="Metallo-beta-lactamase" evidence="8">
    <location>
        <begin position="12"/>
        <end position="163"/>
    </location>
</feature>
<dbReference type="OrthoDB" id="9802248at2"/>
<keyword evidence="5 7" id="KW-0378">Hydrolase</keyword>
<dbReference type="AlphaFoldDB" id="A0A1W1XXV1"/>
<comment type="catalytic activity">
    <reaction evidence="1 7">
        <text>an S-(2-hydroxyacyl)glutathione + H2O = a 2-hydroxy carboxylate + glutathione + H(+)</text>
        <dbReference type="Rhea" id="RHEA:21864"/>
        <dbReference type="ChEBI" id="CHEBI:15377"/>
        <dbReference type="ChEBI" id="CHEBI:15378"/>
        <dbReference type="ChEBI" id="CHEBI:57925"/>
        <dbReference type="ChEBI" id="CHEBI:58896"/>
        <dbReference type="ChEBI" id="CHEBI:71261"/>
        <dbReference type="EC" id="3.1.2.6"/>
    </reaction>
</comment>
<comment type="pathway">
    <text evidence="2 7">Secondary metabolite metabolism; methylglyoxal degradation; (R)-lactate from methylglyoxal: step 2/2.</text>
</comment>
<dbReference type="RefSeq" id="WP_084092356.1">
    <property type="nucleotide sequence ID" value="NZ_FWXD01000025.1"/>
</dbReference>
<dbReference type="PANTHER" id="PTHR43705">
    <property type="entry name" value="HYDROXYACYLGLUTATHIONE HYDROLASE"/>
    <property type="match status" value="1"/>
</dbReference>
<accession>A0A1W1XXV1</accession>
<dbReference type="HAMAP" id="MF_01374">
    <property type="entry name" value="Glyoxalase_2"/>
    <property type="match status" value="1"/>
</dbReference>
<comment type="function">
    <text evidence="7">Thiolesterase that catalyzes the hydrolysis of S-D-lactoyl-glutathione to form glutathione and D-lactic acid.</text>
</comment>
<dbReference type="InterPro" id="IPR036866">
    <property type="entry name" value="RibonucZ/Hydroxyglut_hydro"/>
</dbReference>
<dbReference type="PANTHER" id="PTHR43705:SF1">
    <property type="entry name" value="HYDROXYACYLGLUTATHIONE HYDROLASE GLOB"/>
    <property type="match status" value="1"/>
</dbReference>
<keyword evidence="4 7" id="KW-0479">Metal-binding</keyword>
<evidence type="ECO:0000256" key="3">
    <source>
        <dbReference type="ARBA" id="ARBA00006759"/>
    </source>
</evidence>
<dbReference type="Pfam" id="PF16123">
    <property type="entry name" value="HAGH_C"/>
    <property type="match status" value="1"/>
</dbReference>
<dbReference type="Pfam" id="PF00753">
    <property type="entry name" value="Lactamase_B"/>
    <property type="match status" value="1"/>
</dbReference>
<comment type="subunit">
    <text evidence="7">Monomer.</text>
</comment>
<dbReference type="CDD" id="cd07723">
    <property type="entry name" value="hydroxyacylglutathione_hydrolase_MBL-fold"/>
    <property type="match status" value="1"/>
</dbReference>
<dbReference type="NCBIfam" id="TIGR03413">
    <property type="entry name" value="GSH_gloB"/>
    <property type="match status" value="1"/>
</dbReference>
<dbReference type="InterPro" id="IPR050110">
    <property type="entry name" value="Glyoxalase_II_hydrolase"/>
</dbReference>
<feature type="binding site" evidence="7">
    <location>
        <position position="58"/>
    </location>
    <ligand>
        <name>Zn(2+)</name>
        <dbReference type="ChEBI" id="CHEBI:29105"/>
        <label>2</label>
    </ligand>
</feature>
<dbReference type="InterPro" id="IPR001279">
    <property type="entry name" value="Metallo-B-lactamas"/>
</dbReference>
<dbReference type="EC" id="3.1.2.6" evidence="7"/>
<feature type="binding site" evidence="7">
    <location>
        <position position="108"/>
    </location>
    <ligand>
        <name>Zn(2+)</name>
        <dbReference type="ChEBI" id="CHEBI:29105"/>
        <label>1</label>
    </ligand>
</feature>
<evidence type="ECO:0000256" key="6">
    <source>
        <dbReference type="ARBA" id="ARBA00022833"/>
    </source>
</evidence>
<evidence type="ECO:0000256" key="7">
    <source>
        <dbReference type="HAMAP-Rule" id="MF_01374"/>
    </source>
</evidence>
<organism evidence="9 10">
    <name type="scientific">Andreprevotia lacus DSM 23236</name>
    <dbReference type="NCBI Taxonomy" id="1121001"/>
    <lineage>
        <taxon>Bacteria</taxon>
        <taxon>Pseudomonadati</taxon>
        <taxon>Pseudomonadota</taxon>
        <taxon>Betaproteobacteria</taxon>
        <taxon>Neisseriales</taxon>
        <taxon>Chitinibacteraceae</taxon>
        <taxon>Andreprevotia</taxon>
    </lineage>
</organism>
<dbReference type="InterPro" id="IPR017782">
    <property type="entry name" value="Hydroxyacylglutathione_Hdrlase"/>
</dbReference>
<dbReference type="SUPFAM" id="SSF56281">
    <property type="entry name" value="Metallo-hydrolase/oxidoreductase"/>
    <property type="match status" value="1"/>
</dbReference>
<feature type="binding site" evidence="7">
    <location>
        <position position="163"/>
    </location>
    <ligand>
        <name>Zn(2+)</name>
        <dbReference type="ChEBI" id="CHEBI:29105"/>
        <label>2</label>
    </ligand>
</feature>
<evidence type="ECO:0000256" key="2">
    <source>
        <dbReference type="ARBA" id="ARBA00004963"/>
    </source>
</evidence>
<evidence type="ECO:0000256" key="4">
    <source>
        <dbReference type="ARBA" id="ARBA00022723"/>
    </source>
</evidence>
<dbReference type="UniPathway" id="UPA00619">
    <property type="reaction ID" value="UER00676"/>
</dbReference>
<dbReference type="GO" id="GO:0046872">
    <property type="term" value="F:metal ion binding"/>
    <property type="evidence" value="ECO:0007669"/>
    <property type="project" value="UniProtKB-KW"/>
</dbReference>
<comment type="cofactor">
    <cofactor evidence="7">
        <name>Zn(2+)</name>
        <dbReference type="ChEBI" id="CHEBI:29105"/>
    </cofactor>
    <text evidence="7">Binds 2 Zn(2+) ions per subunit.</text>
</comment>
<evidence type="ECO:0000313" key="9">
    <source>
        <dbReference type="EMBL" id="SMC28780.1"/>
    </source>
</evidence>
<dbReference type="STRING" id="1121001.SAMN02745857_03403"/>
<dbReference type="GO" id="GO:0019243">
    <property type="term" value="P:methylglyoxal catabolic process to D-lactate via S-lactoyl-glutathione"/>
    <property type="evidence" value="ECO:0007669"/>
    <property type="project" value="UniProtKB-UniRule"/>
</dbReference>
<name>A0A1W1XXV1_9NEIS</name>
<feature type="binding site" evidence="7">
    <location>
        <position position="55"/>
    </location>
    <ligand>
        <name>Zn(2+)</name>
        <dbReference type="ChEBI" id="CHEBI:29105"/>
        <label>1</label>
    </ligand>
</feature>
<evidence type="ECO:0000256" key="1">
    <source>
        <dbReference type="ARBA" id="ARBA00001623"/>
    </source>
</evidence>
<dbReference type="PIRSF" id="PIRSF005457">
    <property type="entry name" value="Glx"/>
    <property type="match status" value="1"/>
</dbReference>
<feature type="binding site" evidence="7">
    <location>
        <position position="53"/>
    </location>
    <ligand>
        <name>Zn(2+)</name>
        <dbReference type="ChEBI" id="CHEBI:29105"/>
        <label>1</label>
    </ligand>
</feature>
<dbReference type="InterPro" id="IPR035680">
    <property type="entry name" value="Clx_II_MBL"/>
</dbReference>
<gene>
    <name evidence="7" type="primary">gloB</name>
    <name evidence="9" type="ORF">SAMN02745857_03403</name>
</gene>
<evidence type="ECO:0000259" key="8">
    <source>
        <dbReference type="SMART" id="SM00849"/>
    </source>
</evidence>
<dbReference type="EMBL" id="FWXD01000025">
    <property type="protein sequence ID" value="SMC28780.1"/>
    <property type="molecule type" value="Genomic_DNA"/>
</dbReference>
<reference evidence="9 10" key="1">
    <citation type="submission" date="2017-04" db="EMBL/GenBank/DDBJ databases">
        <authorList>
            <person name="Afonso C.L."/>
            <person name="Miller P.J."/>
            <person name="Scott M.A."/>
            <person name="Spackman E."/>
            <person name="Goraichik I."/>
            <person name="Dimitrov K.M."/>
            <person name="Suarez D.L."/>
            <person name="Swayne D.E."/>
        </authorList>
    </citation>
    <scope>NUCLEOTIDE SEQUENCE [LARGE SCALE GENOMIC DNA]</scope>
    <source>
        <strain evidence="9 10">DSM 23236</strain>
    </source>
</reference>
<dbReference type="Gene3D" id="3.60.15.10">
    <property type="entry name" value="Ribonuclease Z/Hydroxyacylglutathione hydrolase-like"/>
    <property type="match status" value="1"/>
</dbReference>
<dbReference type="Proteomes" id="UP000192761">
    <property type="component" value="Unassembled WGS sequence"/>
</dbReference>
<dbReference type="InterPro" id="IPR032282">
    <property type="entry name" value="HAGH_C"/>
</dbReference>
<evidence type="ECO:0000313" key="10">
    <source>
        <dbReference type="Proteomes" id="UP000192761"/>
    </source>
</evidence>
<evidence type="ECO:0000256" key="5">
    <source>
        <dbReference type="ARBA" id="ARBA00022801"/>
    </source>
</evidence>
<keyword evidence="10" id="KW-1185">Reference proteome</keyword>
<comment type="similarity">
    <text evidence="3 7">Belongs to the metallo-beta-lactamase superfamily. Glyoxalase II family.</text>
</comment>
<dbReference type="GO" id="GO:0004416">
    <property type="term" value="F:hydroxyacylglutathione hydrolase activity"/>
    <property type="evidence" value="ECO:0007669"/>
    <property type="project" value="UniProtKB-UniRule"/>
</dbReference>
<sequence length="253" mass="27274">MFNVIPLPIFEDNYIWIIEHRRQVVAVDPGDAAPLMDWLQAQGFTLAAVLITHHHHDHVDGLPALRSAWPNLPVYGPRGLTNITHPLDDGATAPVLGHAFDVLATPGHTLDHLSYYGAGLLLCGDTLFAGGCGRLFEGTPAQMHASLLRLAALPDDTLVCCTHEYTLANLAFAQAADPANAALTARIATETAKRAANRPTLPSTIALEKATNPYLRCSEPALIASARKQGATSDAPEVVFAALRNWKNHFRQT</sequence>
<keyword evidence="6 7" id="KW-0862">Zinc</keyword>
<protein>
    <recommendedName>
        <fullName evidence="7">Hydroxyacylglutathione hydrolase</fullName>
        <ecNumber evidence="7">3.1.2.6</ecNumber>
    </recommendedName>
    <alternativeName>
        <fullName evidence="7">Glyoxalase II</fullName>
        <shortName evidence="7">Glx II</shortName>
    </alternativeName>
</protein>
<feature type="binding site" evidence="7">
    <location>
        <position position="125"/>
    </location>
    <ligand>
        <name>Zn(2+)</name>
        <dbReference type="ChEBI" id="CHEBI:29105"/>
        <label>2</label>
    </ligand>
</feature>
<feature type="binding site" evidence="7">
    <location>
        <position position="125"/>
    </location>
    <ligand>
        <name>Zn(2+)</name>
        <dbReference type="ChEBI" id="CHEBI:29105"/>
        <label>1</label>
    </ligand>
</feature>